<evidence type="ECO:0000313" key="15">
    <source>
        <dbReference type="Proteomes" id="UP001485043"/>
    </source>
</evidence>
<evidence type="ECO:0000313" key="14">
    <source>
        <dbReference type="EMBL" id="KAK9846221.1"/>
    </source>
</evidence>
<evidence type="ECO:0000256" key="11">
    <source>
        <dbReference type="RuleBase" id="RU079119"/>
    </source>
</evidence>
<protein>
    <recommendedName>
        <fullName evidence="11">S-acyltransferase</fullName>
        <ecNumber evidence="11">2.3.1.225</ecNumber>
    </recommendedName>
    <alternativeName>
        <fullName evidence="11">Palmitoyltransferase</fullName>
    </alternativeName>
</protein>
<evidence type="ECO:0000256" key="5">
    <source>
        <dbReference type="ARBA" id="ARBA00022989"/>
    </source>
</evidence>
<name>A0AAW1SKG5_9CHLO</name>
<dbReference type="GO" id="GO:0019706">
    <property type="term" value="F:protein-cysteine S-palmitoyltransferase activity"/>
    <property type="evidence" value="ECO:0007669"/>
    <property type="project" value="UniProtKB-EC"/>
</dbReference>
<feature type="region of interest" description="Disordered" evidence="12">
    <location>
        <begin position="1"/>
        <end position="52"/>
    </location>
</feature>
<feature type="compositionally biased region" description="Low complexity" evidence="12">
    <location>
        <begin position="16"/>
        <end position="29"/>
    </location>
</feature>
<dbReference type="AlphaFoldDB" id="A0AAW1SKG5"/>
<evidence type="ECO:0000256" key="3">
    <source>
        <dbReference type="ARBA" id="ARBA00022679"/>
    </source>
</evidence>
<proteinExistence type="inferred from homology"/>
<feature type="domain" description="Palmitoyltransferase DHHC" evidence="13">
    <location>
        <begin position="216"/>
        <end position="345"/>
    </location>
</feature>
<dbReference type="Proteomes" id="UP001485043">
    <property type="component" value="Unassembled WGS sequence"/>
</dbReference>
<gene>
    <name evidence="14" type="ORF">WJX84_010571</name>
</gene>
<dbReference type="PROSITE" id="PS50216">
    <property type="entry name" value="DHHC"/>
    <property type="match status" value="1"/>
</dbReference>
<dbReference type="PANTHER" id="PTHR22883:SF43">
    <property type="entry name" value="PALMITOYLTRANSFERASE APP"/>
    <property type="match status" value="1"/>
</dbReference>
<organism evidence="14 15">
    <name type="scientific">Apatococcus fuscideae</name>
    <dbReference type="NCBI Taxonomy" id="2026836"/>
    <lineage>
        <taxon>Eukaryota</taxon>
        <taxon>Viridiplantae</taxon>
        <taxon>Chlorophyta</taxon>
        <taxon>core chlorophytes</taxon>
        <taxon>Trebouxiophyceae</taxon>
        <taxon>Chlorellales</taxon>
        <taxon>Chlorellaceae</taxon>
        <taxon>Apatococcus</taxon>
    </lineage>
</organism>
<comment type="caution">
    <text evidence="14">The sequence shown here is derived from an EMBL/GenBank/DDBJ whole genome shotgun (WGS) entry which is preliminary data.</text>
</comment>
<dbReference type="PANTHER" id="PTHR22883">
    <property type="entry name" value="ZINC FINGER DHHC DOMAIN CONTAINING PROTEIN"/>
    <property type="match status" value="1"/>
</dbReference>
<feature type="transmembrane region" description="Helical" evidence="11">
    <location>
        <begin position="255"/>
        <end position="277"/>
    </location>
</feature>
<keyword evidence="3 11" id="KW-0808">Transferase</keyword>
<keyword evidence="8" id="KW-0449">Lipoprotein</keyword>
<reference evidence="14 15" key="1">
    <citation type="journal article" date="2024" name="Nat. Commun.">
        <title>Phylogenomics reveals the evolutionary origins of lichenization in chlorophyte algae.</title>
        <authorList>
            <person name="Puginier C."/>
            <person name="Libourel C."/>
            <person name="Otte J."/>
            <person name="Skaloud P."/>
            <person name="Haon M."/>
            <person name="Grisel S."/>
            <person name="Petersen M."/>
            <person name="Berrin J.G."/>
            <person name="Delaux P.M."/>
            <person name="Dal Grande F."/>
            <person name="Keller J."/>
        </authorList>
    </citation>
    <scope>NUCLEOTIDE SEQUENCE [LARGE SCALE GENOMIC DNA]</scope>
    <source>
        <strain evidence="14 15">SAG 2523</strain>
    </source>
</reference>
<evidence type="ECO:0000256" key="2">
    <source>
        <dbReference type="ARBA" id="ARBA00008574"/>
    </source>
</evidence>
<evidence type="ECO:0000256" key="10">
    <source>
        <dbReference type="ARBA" id="ARBA00048048"/>
    </source>
</evidence>
<evidence type="ECO:0000256" key="8">
    <source>
        <dbReference type="ARBA" id="ARBA00023288"/>
    </source>
</evidence>
<evidence type="ECO:0000256" key="12">
    <source>
        <dbReference type="SAM" id="MobiDB-lite"/>
    </source>
</evidence>
<dbReference type="GO" id="GO:0005783">
    <property type="term" value="C:endoplasmic reticulum"/>
    <property type="evidence" value="ECO:0007669"/>
    <property type="project" value="TreeGrafter"/>
</dbReference>
<feature type="transmembrane region" description="Helical" evidence="11">
    <location>
        <begin position="152"/>
        <end position="169"/>
    </location>
</feature>
<evidence type="ECO:0000256" key="6">
    <source>
        <dbReference type="ARBA" id="ARBA00023136"/>
    </source>
</evidence>
<dbReference type="InterPro" id="IPR001594">
    <property type="entry name" value="Palmitoyltrfase_DHHC"/>
</dbReference>
<evidence type="ECO:0000259" key="13">
    <source>
        <dbReference type="Pfam" id="PF01529"/>
    </source>
</evidence>
<dbReference type="GO" id="GO:0006612">
    <property type="term" value="P:protein targeting to membrane"/>
    <property type="evidence" value="ECO:0007669"/>
    <property type="project" value="TreeGrafter"/>
</dbReference>
<keyword evidence="6 11" id="KW-0472">Membrane</keyword>
<feature type="compositionally biased region" description="Polar residues" evidence="12">
    <location>
        <begin position="86"/>
        <end position="100"/>
    </location>
</feature>
<evidence type="ECO:0000256" key="7">
    <source>
        <dbReference type="ARBA" id="ARBA00023139"/>
    </source>
</evidence>
<keyword evidence="7" id="KW-0564">Palmitate</keyword>
<dbReference type="InterPro" id="IPR039859">
    <property type="entry name" value="PFA4/ZDH16/20/ERF2-like"/>
</dbReference>
<dbReference type="GO" id="GO:0005794">
    <property type="term" value="C:Golgi apparatus"/>
    <property type="evidence" value="ECO:0007669"/>
    <property type="project" value="TreeGrafter"/>
</dbReference>
<dbReference type="Pfam" id="PF01529">
    <property type="entry name" value="DHHC"/>
    <property type="match status" value="1"/>
</dbReference>
<feature type="region of interest" description="Disordered" evidence="12">
    <location>
        <begin position="64"/>
        <end position="102"/>
    </location>
</feature>
<sequence length="452" mass="49412">MPGPSLPPRQTRAAKGKASSKQASAGKQGNAIRKQGAEPAQDGHAGQPQSTGIMNTQMEPALFGTATADPSPAHGSALQPPGLPMSYSSRGPAGSQSMQAPQAHHLEGQVMSQELEPPHRKYFTHADAVYPPAFVTLLAAVCYWRLVPPLALLILLLPLFLVGLQCFIVEGQGMRPAKLVASRFTASLVAALQAHQDGSWLPGVTCGGKQSSINRHLKRPLRSKHCATCNRCVERFDHHCPVICGCVGASNQRSFMAFIICMLLGQALWLRLALLFFHRSALHALSLPLVSQLTAGAVFSSSLRLHPGKMLLTLIQVPLVVGNALLVCRQAAGIAANLTANEMLARQRYAYLFGHDGRYLNLFDQGPLRNLAQWARPEHPDWDVLYAARQQEMDAGGQPKVPRLSITRVIRDFLQYQEALRVARAQKQQDREDQLLRRYGCLIPKPPLLMEP</sequence>
<accession>A0AAW1SKG5</accession>
<dbReference type="EMBL" id="JALJOV010001544">
    <property type="protein sequence ID" value="KAK9846221.1"/>
    <property type="molecule type" value="Genomic_DNA"/>
</dbReference>
<keyword evidence="5 11" id="KW-1133">Transmembrane helix</keyword>
<keyword evidence="4 11" id="KW-0812">Transmembrane</keyword>
<evidence type="ECO:0000256" key="9">
    <source>
        <dbReference type="ARBA" id="ARBA00023315"/>
    </source>
</evidence>
<dbReference type="EC" id="2.3.1.225" evidence="11"/>
<keyword evidence="15" id="KW-1185">Reference proteome</keyword>
<comment type="similarity">
    <text evidence="2 11">Belongs to the DHHC palmitoyltransferase family.</text>
</comment>
<comment type="subcellular location">
    <subcellularLocation>
        <location evidence="1">Endomembrane system</location>
        <topology evidence="1">Multi-pass membrane protein</topology>
    </subcellularLocation>
</comment>
<comment type="domain">
    <text evidence="11">The DHHC domain is required for palmitoyltransferase activity.</text>
</comment>
<evidence type="ECO:0000256" key="4">
    <source>
        <dbReference type="ARBA" id="ARBA00022692"/>
    </source>
</evidence>
<evidence type="ECO:0000256" key="1">
    <source>
        <dbReference type="ARBA" id="ARBA00004127"/>
    </source>
</evidence>
<comment type="catalytic activity">
    <reaction evidence="10 11">
        <text>L-cysteinyl-[protein] + hexadecanoyl-CoA = S-hexadecanoyl-L-cysteinyl-[protein] + CoA</text>
        <dbReference type="Rhea" id="RHEA:36683"/>
        <dbReference type="Rhea" id="RHEA-COMP:10131"/>
        <dbReference type="Rhea" id="RHEA-COMP:11032"/>
        <dbReference type="ChEBI" id="CHEBI:29950"/>
        <dbReference type="ChEBI" id="CHEBI:57287"/>
        <dbReference type="ChEBI" id="CHEBI:57379"/>
        <dbReference type="ChEBI" id="CHEBI:74151"/>
        <dbReference type="EC" id="2.3.1.225"/>
    </reaction>
</comment>
<keyword evidence="9 11" id="KW-0012">Acyltransferase</keyword>